<organism evidence="3 4">
    <name type="scientific">Aquamicrobium zhengzhouense</name>
    <dbReference type="NCBI Taxonomy" id="2781738"/>
    <lineage>
        <taxon>Bacteria</taxon>
        <taxon>Pseudomonadati</taxon>
        <taxon>Pseudomonadota</taxon>
        <taxon>Alphaproteobacteria</taxon>
        <taxon>Hyphomicrobiales</taxon>
        <taxon>Phyllobacteriaceae</taxon>
        <taxon>Aquamicrobium</taxon>
    </lineage>
</organism>
<dbReference type="InterPro" id="IPR001753">
    <property type="entry name" value="Enoyl-CoA_hydra/iso"/>
</dbReference>
<protein>
    <submittedName>
        <fullName evidence="3">Enoyl-CoA hydratase/isomerase family protein</fullName>
    </submittedName>
</protein>
<dbReference type="Gene3D" id="3.90.226.10">
    <property type="entry name" value="2-enoyl-CoA Hydratase, Chain A, domain 1"/>
    <property type="match status" value="1"/>
</dbReference>
<sequence>MKTGFLSVTQDGHVVTVTIRRPERKNAMSQEMWRELARIYAKLSSDGAARVVILEGAGGDFCSGADISEFDQVRADATSARSYERDNSRAFAAIRTCPVPTIASIKGVCFGGGFGLAAACGLRIADPTAVFSVPAARLGLAYPVDAMADIVNAVGPQLAKYLVYSADRLNADQALAAGFLMKVVPVEHDDHVRHLASEIAANAPLTLRATKASVNATLTQRARELEEAEALGDATFESADYAEGRDAFMERRLPIFHGC</sequence>
<dbReference type="PANTHER" id="PTHR11941:SF54">
    <property type="entry name" value="ENOYL-COA HYDRATASE, MITOCHONDRIAL"/>
    <property type="match status" value="1"/>
</dbReference>
<dbReference type="SUPFAM" id="SSF52096">
    <property type="entry name" value="ClpP/crotonase"/>
    <property type="match status" value="1"/>
</dbReference>
<dbReference type="RefSeq" id="WP_198473797.1">
    <property type="nucleotide sequence ID" value="NZ_JADGMQ010000001.1"/>
</dbReference>
<proteinExistence type="inferred from homology"/>
<dbReference type="Proteomes" id="UP000601789">
    <property type="component" value="Unassembled WGS sequence"/>
</dbReference>
<keyword evidence="2" id="KW-0456">Lyase</keyword>
<evidence type="ECO:0000313" key="3">
    <source>
        <dbReference type="EMBL" id="MBI1619469.1"/>
    </source>
</evidence>
<reference evidence="3 4" key="1">
    <citation type="submission" date="2020-10" db="EMBL/GenBank/DDBJ databases">
        <title>Aquamicrobium zhengzhouensis sp. nov., a exopolysaccharide producing bacterium isolated from farmland soil.</title>
        <authorList>
            <person name="Wang X."/>
        </authorList>
    </citation>
    <scope>NUCLEOTIDE SEQUENCE [LARGE SCALE GENOMIC DNA]</scope>
    <source>
        <strain evidence="4">cd-1</strain>
    </source>
</reference>
<evidence type="ECO:0000256" key="1">
    <source>
        <dbReference type="ARBA" id="ARBA00005254"/>
    </source>
</evidence>
<gene>
    <name evidence="3" type="ORF">IOD40_02155</name>
</gene>
<dbReference type="Pfam" id="PF00378">
    <property type="entry name" value="ECH_1"/>
    <property type="match status" value="1"/>
</dbReference>
<dbReference type="Gene3D" id="1.10.12.10">
    <property type="entry name" value="Lyase 2-enoyl-coa Hydratase, Chain A, domain 2"/>
    <property type="match status" value="1"/>
</dbReference>
<dbReference type="InterPro" id="IPR029045">
    <property type="entry name" value="ClpP/crotonase-like_dom_sf"/>
</dbReference>
<comment type="caution">
    <text evidence="3">The sequence shown here is derived from an EMBL/GenBank/DDBJ whole genome shotgun (WGS) entry which is preliminary data.</text>
</comment>
<accession>A0ABS0S846</accession>
<keyword evidence="4" id="KW-1185">Reference proteome</keyword>
<dbReference type="EMBL" id="JADGMQ010000001">
    <property type="protein sequence ID" value="MBI1619469.1"/>
    <property type="molecule type" value="Genomic_DNA"/>
</dbReference>
<evidence type="ECO:0000313" key="4">
    <source>
        <dbReference type="Proteomes" id="UP000601789"/>
    </source>
</evidence>
<evidence type="ECO:0000256" key="2">
    <source>
        <dbReference type="ARBA" id="ARBA00023239"/>
    </source>
</evidence>
<dbReference type="InterPro" id="IPR014748">
    <property type="entry name" value="Enoyl-CoA_hydra_C"/>
</dbReference>
<name>A0ABS0S846_9HYPH</name>
<dbReference type="CDD" id="cd06558">
    <property type="entry name" value="crotonase-like"/>
    <property type="match status" value="1"/>
</dbReference>
<dbReference type="PANTHER" id="PTHR11941">
    <property type="entry name" value="ENOYL-COA HYDRATASE-RELATED"/>
    <property type="match status" value="1"/>
</dbReference>
<comment type="similarity">
    <text evidence="1">Belongs to the enoyl-CoA hydratase/isomerase family.</text>
</comment>